<evidence type="ECO:0000313" key="3">
    <source>
        <dbReference type="Proteomes" id="UP001342314"/>
    </source>
</evidence>
<feature type="region of interest" description="Disordered" evidence="1">
    <location>
        <begin position="214"/>
        <end position="259"/>
    </location>
</feature>
<gene>
    <name evidence="2" type="ORF">Rhopal_006416-T1</name>
</gene>
<feature type="compositionally biased region" description="Basic and acidic residues" evidence="1">
    <location>
        <begin position="278"/>
        <end position="288"/>
    </location>
</feature>
<feature type="region of interest" description="Disordered" evidence="1">
    <location>
        <begin position="278"/>
        <end position="297"/>
    </location>
</feature>
<organism evidence="2 3">
    <name type="scientific">Rhodotorula paludigena</name>
    <dbReference type="NCBI Taxonomy" id="86838"/>
    <lineage>
        <taxon>Eukaryota</taxon>
        <taxon>Fungi</taxon>
        <taxon>Dikarya</taxon>
        <taxon>Basidiomycota</taxon>
        <taxon>Pucciniomycotina</taxon>
        <taxon>Microbotryomycetes</taxon>
        <taxon>Sporidiobolales</taxon>
        <taxon>Sporidiobolaceae</taxon>
        <taxon>Rhodotorula</taxon>
    </lineage>
</organism>
<dbReference type="Proteomes" id="UP001342314">
    <property type="component" value="Unassembled WGS sequence"/>
</dbReference>
<feature type="region of interest" description="Disordered" evidence="1">
    <location>
        <begin position="116"/>
        <end position="158"/>
    </location>
</feature>
<dbReference type="EMBL" id="BQKY01000013">
    <property type="protein sequence ID" value="GJN93363.1"/>
    <property type="molecule type" value="Genomic_DNA"/>
</dbReference>
<proteinExistence type="predicted"/>
<evidence type="ECO:0000313" key="2">
    <source>
        <dbReference type="EMBL" id="GJN93363.1"/>
    </source>
</evidence>
<feature type="compositionally biased region" description="Low complexity" evidence="1">
    <location>
        <begin position="250"/>
        <end position="259"/>
    </location>
</feature>
<evidence type="ECO:0000256" key="1">
    <source>
        <dbReference type="SAM" id="MobiDB-lite"/>
    </source>
</evidence>
<accession>A0AAV5GT06</accession>
<dbReference type="AlphaFoldDB" id="A0AAV5GT06"/>
<comment type="caution">
    <text evidence="2">The sequence shown here is derived from an EMBL/GenBank/DDBJ whole genome shotgun (WGS) entry which is preliminary data.</text>
</comment>
<name>A0AAV5GT06_9BASI</name>
<reference evidence="2 3" key="1">
    <citation type="submission" date="2021-12" db="EMBL/GenBank/DDBJ databases">
        <title>High titer production of polyol ester of fatty acids by Rhodotorula paludigena BS15 towards product separation-free biomass refinery.</title>
        <authorList>
            <person name="Mano J."/>
            <person name="Ono H."/>
            <person name="Tanaka T."/>
            <person name="Naito K."/>
            <person name="Sushida H."/>
            <person name="Ike M."/>
            <person name="Tokuyasu K."/>
            <person name="Kitaoka M."/>
        </authorList>
    </citation>
    <scope>NUCLEOTIDE SEQUENCE [LARGE SCALE GENOMIC DNA]</scope>
    <source>
        <strain evidence="2 3">BS15</strain>
    </source>
</reference>
<keyword evidence="3" id="KW-1185">Reference proteome</keyword>
<protein>
    <submittedName>
        <fullName evidence="2">Uncharacterized protein</fullName>
    </submittedName>
</protein>
<sequence>MSTVWYSNNPEAFAIFTPPSSNVVAVYLVGSLKADRGDFYFGVRKASSGDVQYVEKVSAYTSGVDSGLHVLYAYEGLDPSVNYQFFAMNDVNSAAPDNKYLVVQGITVTTRTQTSASGGNIRVTSDSDELFPAPGRSQADTVSKLSDGPVPPYAASSGTSINSRVVALVDVDAFGRTTKALAAQVQQRAWSARKLAQTLVGMWIEGDSLVPTVHEVHGPSHEPFSGNDSSSSSPLPGRRIPPHASPASPPSASASRPASPYNPLRLLASEVQRCSRDPALAERAHGDVPESAEGPSGSDPVLRAFALPILLPHPLLNELSPLKRLVFCAPFLALLYPLSAAPPTGAKRALGLDAAKIVRPVSHPALDQLDKPA</sequence>